<evidence type="ECO:0000256" key="1">
    <source>
        <dbReference type="SAM" id="MobiDB-lite"/>
    </source>
</evidence>
<feature type="region of interest" description="Disordered" evidence="1">
    <location>
        <begin position="30"/>
        <end position="151"/>
    </location>
</feature>
<accession>A0ABM5P295</accession>
<dbReference type="EMBL" id="CP006935">
    <property type="protein sequence ID" value="AHC40530.1"/>
    <property type="molecule type" value="Genomic_DNA"/>
</dbReference>
<keyword evidence="3" id="KW-1185">Reference proteome</keyword>
<name>A0ABM5P295_9MOLU</name>
<organism evidence="2 3">
    <name type="scientific">Mycoplasma ovis str. Michigan</name>
    <dbReference type="NCBI Taxonomy" id="1415773"/>
    <lineage>
        <taxon>Bacteria</taxon>
        <taxon>Bacillati</taxon>
        <taxon>Mycoplasmatota</taxon>
        <taxon>Mollicutes</taxon>
        <taxon>Mycoplasmataceae</taxon>
        <taxon>Mycoplasma</taxon>
    </lineage>
</organism>
<gene>
    <name evidence="2" type="ORF">OVS_03995</name>
</gene>
<protein>
    <submittedName>
        <fullName evidence="2">Uncharacterized protein</fullName>
    </submittedName>
</protein>
<sequence>MTLVVSGGITSTVSGILFSDKPTKEVVVQAETHLNDGLEQQEGGKRDSFSETPTPQVKSLKSDITDSGQSLSNSKEENLTEKNNEKPKDTKSNSENQPVTQAPQESTKDLGLDSNPSSNPREQVPAVKEEPQLPKNNPVRGEGENVPKPDIPKLELEQAPIEAPTMAEAKPSNRSWFSIGSRNYNDLEYNEISPDVCQKTIEGQQITFDCEWDLSSPKTNIRFSFFVTDYPDLQNKKWEELNEIDIYTLEDSIQVGFVFKDELEKEIRVPISAPEEYLKQFS</sequence>
<feature type="compositionally biased region" description="Polar residues" evidence="1">
    <location>
        <begin position="93"/>
        <end position="105"/>
    </location>
</feature>
<reference evidence="2 3" key="1">
    <citation type="journal article" date="2014" name="Genome Announc.">
        <title>Complete Genome Sequence of Mycoplasma ovis Strain Michigan, a Hemoplasma of Sheep with Two Distinct 16S rRNA Genes.</title>
        <authorList>
            <person name="Deshuillers P.L."/>
            <person name="Santos A.P."/>
            <person name="do Nascimento N.C."/>
            <person name="Hampel J.A."/>
            <person name="Bergin I.L."/>
            <person name="Dyson M.C."/>
            <person name="Messick J.B."/>
        </authorList>
    </citation>
    <scope>NUCLEOTIDE SEQUENCE [LARGE SCALE GENOMIC DNA]</scope>
    <source>
        <strain evidence="2 3">Michigan</strain>
    </source>
</reference>
<dbReference type="Proteomes" id="UP000018745">
    <property type="component" value="Chromosome"/>
</dbReference>
<feature type="compositionally biased region" description="Polar residues" evidence="1">
    <location>
        <begin position="50"/>
        <end position="59"/>
    </location>
</feature>
<proteinExistence type="predicted"/>
<evidence type="ECO:0000313" key="2">
    <source>
        <dbReference type="EMBL" id="AHC40530.1"/>
    </source>
</evidence>
<feature type="compositionally biased region" description="Basic and acidic residues" evidence="1">
    <location>
        <begin position="74"/>
        <end position="92"/>
    </location>
</feature>
<feature type="compositionally biased region" description="Basic and acidic residues" evidence="1">
    <location>
        <begin position="141"/>
        <end position="151"/>
    </location>
</feature>
<evidence type="ECO:0000313" key="3">
    <source>
        <dbReference type="Proteomes" id="UP000018745"/>
    </source>
</evidence>